<dbReference type="EMBL" id="CP012559">
    <property type="protein sequence ID" value="ALB28581.1"/>
    <property type="molecule type" value="Genomic_DNA"/>
</dbReference>
<sequence>MKLNDNTEAKRILSELYTDINNAKDLDKEDYSKDFVLKTYNLLNKNYSFQYLFGRLRDDRKVQKTVTQLDNGKEYMEQIDQFAHNVGYAIN</sequence>
<organism evidence="1 2">
    <name type="scientific">Companilactobacillus heilongjiangensis</name>
    <dbReference type="NCBI Taxonomy" id="1074467"/>
    <lineage>
        <taxon>Bacteria</taxon>
        <taxon>Bacillati</taxon>
        <taxon>Bacillota</taxon>
        <taxon>Bacilli</taxon>
        <taxon>Lactobacillales</taxon>
        <taxon>Lactobacillaceae</taxon>
        <taxon>Companilactobacillus</taxon>
    </lineage>
</organism>
<dbReference type="AlphaFoldDB" id="A0A0K2LBB2"/>
<reference evidence="1 2" key="1">
    <citation type="submission" date="2015-08" db="EMBL/GenBank/DDBJ databases">
        <title>Genomic sequence of Lactobacillus heilongjiangensis DSM 28069, isolated from Chinese traditional pickle.</title>
        <authorList>
            <person name="Jiang X."/>
            <person name="Zheng B."/>
            <person name="Cheng H."/>
        </authorList>
    </citation>
    <scope>NUCLEOTIDE SEQUENCE [LARGE SCALE GENOMIC DNA]</scope>
    <source>
        <strain evidence="1 2">DSM 28069</strain>
    </source>
</reference>
<dbReference type="Proteomes" id="UP000061546">
    <property type="component" value="Chromosome"/>
</dbReference>
<keyword evidence="2" id="KW-1185">Reference proteome</keyword>
<proteinExistence type="predicted"/>
<evidence type="ECO:0000313" key="2">
    <source>
        <dbReference type="Proteomes" id="UP000061546"/>
    </source>
</evidence>
<evidence type="ECO:0008006" key="3">
    <source>
        <dbReference type="Google" id="ProtNLM"/>
    </source>
</evidence>
<dbReference type="KEGG" id="lhi:JP39_03965"/>
<gene>
    <name evidence="1" type="ORF">JP39_03965</name>
</gene>
<accession>A0A0K2LBB2</accession>
<evidence type="ECO:0000313" key="1">
    <source>
        <dbReference type="EMBL" id="ALB28581.1"/>
    </source>
</evidence>
<dbReference type="RefSeq" id="WP_041500708.1">
    <property type="nucleotide sequence ID" value="NZ_BJDV01000012.1"/>
</dbReference>
<dbReference type="STRING" id="1074467.JP39_03965"/>
<protein>
    <recommendedName>
        <fullName evidence="3">Bacteriocin immunity protein</fullName>
    </recommendedName>
</protein>
<name>A0A0K2LBB2_9LACO</name>
<dbReference type="OrthoDB" id="2297252at2"/>